<accession>A0A9N9LD61</accession>
<dbReference type="SUPFAM" id="SSF51735">
    <property type="entry name" value="NAD(P)-binding Rossmann-fold domains"/>
    <property type="match status" value="1"/>
</dbReference>
<sequence length="354" mass="39516">MGLHPLKEVLSTNKQTLRNSTAEQPFVAVFTGATQGIGSFALLELCRSVAYLQIHLLARTPTSPTVVALIAQCKNLCPNVVFNVIQCKDLALIRDVDAATEQILRFERGEKEGGKGKGRVDLLCMSQGYLTFEGRKETKEGLDTRYSLIYHSRIRLTQNLLPLLLQSTHRGGARIISVFSPQGEKQLFESDLSLRSASHYNFTNTGSHVAYLKTFYFEELAKKYPGKLSCVHYFPGLVATGTFMNATLPLWFRVLWTLLRPLTALLSVKREESGARILYHLSENFPARGEECEGVALASDGTRGGGAYRVNYDNEVFPCKGDFERLRREGFAERAWVYSNTAVEEIARNGVFTG</sequence>
<dbReference type="InterPro" id="IPR052228">
    <property type="entry name" value="Sec_Metab_Biosynth_Oxidored"/>
</dbReference>
<name>A0A9N9LD61_9HELO</name>
<protein>
    <submittedName>
        <fullName evidence="2">Uncharacterized protein</fullName>
    </submittedName>
</protein>
<organism evidence="2 3">
    <name type="scientific">Hymenoscyphus albidus</name>
    <dbReference type="NCBI Taxonomy" id="595503"/>
    <lineage>
        <taxon>Eukaryota</taxon>
        <taxon>Fungi</taxon>
        <taxon>Dikarya</taxon>
        <taxon>Ascomycota</taxon>
        <taxon>Pezizomycotina</taxon>
        <taxon>Leotiomycetes</taxon>
        <taxon>Helotiales</taxon>
        <taxon>Helotiaceae</taxon>
        <taxon>Hymenoscyphus</taxon>
    </lineage>
</organism>
<dbReference type="PANTHER" id="PTHR47534">
    <property type="entry name" value="YALI0E05731P"/>
    <property type="match status" value="1"/>
</dbReference>
<evidence type="ECO:0000256" key="1">
    <source>
        <dbReference type="ARBA" id="ARBA00023002"/>
    </source>
</evidence>
<comment type="caution">
    <text evidence="2">The sequence shown here is derived from an EMBL/GenBank/DDBJ whole genome shotgun (WGS) entry which is preliminary data.</text>
</comment>
<dbReference type="OrthoDB" id="2898509at2759"/>
<gene>
    <name evidence="2" type="ORF">HYALB_00005273</name>
</gene>
<evidence type="ECO:0000313" key="3">
    <source>
        <dbReference type="Proteomes" id="UP000701801"/>
    </source>
</evidence>
<dbReference type="InterPro" id="IPR036291">
    <property type="entry name" value="NAD(P)-bd_dom_sf"/>
</dbReference>
<dbReference type="EMBL" id="CAJVRM010000006">
    <property type="protein sequence ID" value="CAG8971035.1"/>
    <property type="molecule type" value="Genomic_DNA"/>
</dbReference>
<proteinExistence type="predicted"/>
<dbReference type="Proteomes" id="UP000701801">
    <property type="component" value="Unassembled WGS sequence"/>
</dbReference>
<evidence type="ECO:0000313" key="2">
    <source>
        <dbReference type="EMBL" id="CAG8971035.1"/>
    </source>
</evidence>
<dbReference type="AlphaFoldDB" id="A0A9N9LD61"/>
<keyword evidence="3" id="KW-1185">Reference proteome</keyword>
<keyword evidence="1" id="KW-0560">Oxidoreductase</keyword>
<dbReference type="PANTHER" id="PTHR47534:SF3">
    <property type="entry name" value="ALCOHOL DEHYDROGENASE-LIKE C-TERMINAL DOMAIN-CONTAINING PROTEIN"/>
    <property type="match status" value="1"/>
</dbReference>
<reference evidence="2" key="1">
    <citation type="submission" date="2021-07" db="EMBL/GenBank/DDBJ databases">
        <authorList>
            <person name="Durling M."/>
        </authorList>
    </citation>
    <scope>NUCLEOTIDE SEQUENCE</scope>
</reference>
<dbReference type="Gene3D" id="3.40.50.720">
    <property type="entry name" value="NAD(P)-binding Rossmann-like Domain"/>
    <property type="match status" value="1"/>
</dbReference>
<dbReference type="GO" id="GO:0016491">
    <property type="term" value="F:oxidoreductase activity"/>
    <property type="evidence" value="ECO:0007669"/>
    <property type="project" value="UniProtKB-KW"/>
</dbReference>